<dbReference type="CDD" id="cd13409">
    <property type="entry name" value="TNFRSF8"/>
    <property type="match status" value="1"/>
</dbReference>
<keyword evidence="4" id="KW-0732">Signal</keyword>
<keyword evidence="3" id="KW-0472">Membrane</keyword>
<dbReference type="Pfam" id="PF00020">
    <property type="entry name" value="TNFR_c6"/>
    <property type="match status" value="2"/>
</dbReference>
<feature type="region of interest" description="Disordered" evidence="2">
    <location>
        <begin position="369"/>
        <end position="394"/>
    </location>
</feature>
<dbReference type="Proteomes" id="UP000694385">
    <property type="component" value="Unassembled WGS sequence"/>
</dbReference>
<feature type="disulfide bond" evidence="1">
    <location>
        <begin position="131"/>
        <end position="149"/>
    </location>
</feature>
<gene>
    <name evidence="6" type="primary">Tnfrsf8</name>
</gene>
<dbReference type="InterPro" id="IPR034002">
    <property type="entry name" value="TNFRSF8_N"/>
</dbReference>
<feature type="compositionally biased region" description="Basic and acidic residues" evidence="2">
    <location>
        <begin position="385"/>
        <end position="394"/>
    </location>
</feature>
<keyword evidence="3" id="KW-0812">Transmembrane</keyword>
<feature type="transmembrane region" description="Helical" evidence="3">
    <location>
        <begin position="283"/>
        <end position="305"/>
    </location>
</feature>
<evidence type="ECO:0000259" key="5">
    <source>
        <dbReference type="PROSITE" id="PS50050"/>
    </source>
</evidence>
<dbReference type="OMA" id="CKACVTC"/>
<feature type="region of interest" description="Disordered" evidence="2">
    <location>
        <begin position="209"/>
        <end position="251"/>
    </location>
</feature>
<dbReference type="Gene3D" id="2.10.50.10">
    <property type="entry name" value="Tumor Necrosis Factor Receptor, subunit A, domain 2"/>
    <property type="match status" value="2"/>
</dbReference>
<dbReference type="InterPro" id="IPR052862">
    <property type="entry name" value="TNFR_superfamily_member_8"/>
</dbReference>
<feature type="repeat" description="TNFR-Cys" evidence="1">
    <location>
        <begin position="107"/>
        <end position="149"/>
    </location>
</feature>
<dbReference type="Ensembl" id="ENSJJAT00000010794.1">
    <property type="protein sequence ID" value="ENSJJAP00000004609.1"/>
    <property type="gene ID" value="ENSJJAG00000009574.1"/>
</dbReference>
<evidence type="ECO:0000256" key="1">
    <source>
        <dbReference type="PROSITE-ProRule" id="PRU00206"/>
    </source>
</evidence>
<organism evidence="6 7">
    <name type="scientific">Jaculus jaculus</name>
    <name type="common">Lesser Egyptian jerboa</name>
    <dbReference type="NCBI Taxonomy" id="51337"/>
    <lineage>
        <taxon>Eukaryota</taxon>
        <taxon>Metazoa</taxon>
        <taxon>Chordata</taxon>
        <taxon>Craniata</taxon>
        <taxon>Vertebrata</taxon>
        <taxon>Euteleostomi</taxon>
        <taxon>Mammalia</taxon>
        <taxon>Eutheria</taxon>
        <taxon>Euarchontoglires</taxon>
        <taxon>Glires</taxon>
        <taxon>Rodentia</taxon>
        <taxon>Myomorpha</taxon>
        <taxon>Dipodoidea</taxon>
        <taxon>Dipodidae</taxon>
        <taxon>Dipodinae</taxon>
        <taxon>Jaculus</taxon>
    </lineage>
</organism>
<proteinExistence type="predicted"/>
<dbReference type="AlphaFoldDB" id="A0A8C5K621"/>
<feature type="region of interest" description="Disordered" evidence="2">
    <location>
        <begin position="160"/>
        <end position="188"/>
    </location>
</feature>
<dbReference type="InterPro" id="IPR001368">
    <property type="entry name" value="TNFR/NGFR_Cys_rich_reg"/>
</dbReference>
<evidence type="ECO:0000313" key="6">
    <source>
        <dbReference type="Ensembl" id="ENSJJAP00000004609.1"/>
    </source>
</evidence>
<feature type="chain" id="PRO_5034812064" evidence="4">
    <location>
        <begin position="18"/>
        <end position="481"/>
    </location>
</feature>
<dbReference type="PROSITE" id="PS00652">
    <property type="entry name" value="TNFR_NGFR_1"/>
    <property type="match status" value="1"/>
</dbReference>
<sequence length="481" mass="51711">MRSVGAALAGLLLGTLGAFPKGHPLKATCAGDPSYYPDEAAGSCCYRCPSELLPTQSCPQGPAHCRKRCAPNHYLDEDRQCTACVRCVRDDLVEKVPCSWNSSRVCECRPGMYCVTSAVNSCARCYFHSACSAGMVVKFPGTAEKDTVCERPSPGAYPDCSGPEDCRTPTSPITSQATPALTSPVSTNVKNMLPREGTRLVQEDAARLMRAPPPGPDAGTLETDATLKPPVQGTRPDSSTPENSEIPTSTASTLRLLVDARTSSTHTISPSSTGTPILDPGPVLFWVTMVLLLLVGSSSFLLCYWKTCRRRVRQKLHLYYPAPSFQPKLRQTELRSASVTELGPGPLSMGNPPAVETCANTGAVCPETLPLQNASSPGSPLVPREPPESRVSTEHTNNKIEKIYIMKADTVIVGTVSAEAPESRVPAGPSGPELEVDLDVDHVPHYPQQETEPLLDSRTDVMFSVEEERKEDSWPTAASEK</sequence>
<dbReference type="SUPFAM" id="SSF57586">
    <property type="entry name" value="TNF receptor-like"/>
    <property type="match status" value="1"/>
</dbReference>
<feature type="compositionally biased region" description="Polar residues" evidence="2">
    <location>
        <begin position="235"/>
        <end position="251"/>
    </location>
</feature>
<evidence type="ECO:0000313" key="7">
    <source>
        <dbReference type="Proteomes" id="UP000694385"/>
    </source>
</evidence>
<dbReference type="GeneTree" id="ENSGT00510000049215"/>
<keyword evidence="7" id="KW-1185">Reference proteome</keyword>
<keyword evidence="3" id="KW-1133">Transmembrane helix</keyword>
<feature type="signal peptide" evidence="4">
    <location>
        <begin position="1"/>
        <end position="17"/>
    </location>
</feature>
<dbReference type="PROSITE" id="PS50050">
    <property type="entry name" value="TNFR_NGFR_2"/>
    <property type="match status" value="1"/>
</dbReference>
<feature type="domain" description="TNFR-Cys" evidence="5">
    <location>
        <begin position="107"/>
        <end position="149"/>
    </location>
</feature>
<feature type="compositionally biased region" description="Polar residues" evidence="2">
    <location>
        <begin position="168"/>
        <end position="188"/>
    </location>
</feature>
<accession>A0A8C5K621</accession>
<comment type="caution">
    <text evidence="1">Lacks conserved residue(s) required for the propagation of feature annotation.</text>
</comment>
<dbReference type="PANTHER" id="PTHR47497:SF1">
    <property type="entry name" value="TUMOR NECROSIS FACTOR RECEPTOR SUPERFAMILY MEMBER 8"/>
    <property type="match status" value="1"/>
</dbReference>
<dbReference type="GO" id="GO:0007165">
    <property type="term" value="P:signal transduction"/>
    <property type="evidence" value="ECO:0007669"/>
    <property type="project" value="InterPro"/>
</dbReference>
<evidence type="ECO:0000256" key="3">
    <source>
        <dbReference type="SAM" id="Phobius"/>
    </source>
</evidence>
<dbReference type="InterPro" id="IPR020416">
    <property type="entry name" value="TNFR_8"/>
</dbReference>
<evidence type="ECO:0000256" key="4">
    <source>
        <dbReference type="SAM" id="SignalP"/>
    </source>
</evidence>
<reference evidence="6" key="1">
    <citation type="submission" date="2025-08" db="UniProtKB">
        <authorList>
            <consortium name="Ensembl"/>
        </authorList>
    </citation>
    <scope>IDENTIFICATION</scope>
</reference>
<reference evidence="6" key="2">
    <citation type="submission" date="2025-09" db="UniProtKB">
        <authorList>
            <consortium name="Ensembl"/>
        </authorList>
    </citation>
    <scope>IDENTIFICATION</scope>
</reference>
<keyword evidence="1" id="KW-1015">Disulfide bond</keyword>
<name>A0A8C5K621_JACJA</name>
<dbReference type="GO" id="GO:0004888">
    <property type="term" value="F:transmembrane signaling receptor activity"/>
    <property type="evidence" value="ECO:0007669"/>
    <property type="project" value="InterPro"/>
</dbReference>
<dbReference type="SMART" id="SM00208">
    <property type="entry name" value="TNFR"/>
    <property type="match status" value="3"/>
</dbReference>
<dbReference type="PANTHER" id="PTHR47497">
    <property type="entry name" value="TUMOR NECROSIS FACTOR RECEPTOR SUPERFAMILY MEMBER 8"/>
    <property type="match status" value="1"/>
</dbReference>
<evidence type="ECO:0000256" key="2">
    <source>
        <dbReference type="SAM" id="MobiDB-lite"/>
    </source>
</evidence>
<protein>
    <submittedName>
        <fullName evidence="6">Tumor necrosis factor receptor superfamily, member 8</fullName>
    </submittedName>
</protein>
<dbReference type="PRINTS" id="PR01923">
    <property type="entry name" value="TNFACTORR8"/>
</dbReference>